<evidence type="ECO:0000313" key="2">
    <source>
        <dbReference type="Proteomes" id="UP000026915"/>
    </source>
</evidence>
<sequence>MSPRIRASTRGAVEANAPTEIMGRPCMPIARGRGICDRVEMLISAHVEGQPPMADVESLVKGLEGVAIPMVLFTINGFSTKQVSFTWEASSVVTILMIAHDNVKAMGNYVRHKYTPMSLDKCGKYVIQC</sequence>
<dbReference type="HOGENOM" id="CLU_1952734_0_0_1"/>
<accession>A0A061FW32</accession>
<protein>
    <submittedName>
        <fullName evidence="1">Uncharacterized protein</fullName>
    </submittedName>
</protein>
<dbReference type="Proteomes" id="UP000026915">
    <property type="component" value="Chromosome 10"/>
</dbReference>
<keyword evidence="2" id="KW-1185">Reference proteome</keyword>
<proteinExistence type="predicted"/>
<dbReference type="Gramene" id="EOY19034">
    <property type="protein sequence ID" value="EOY19034"/>
    <property type="gene ID" value="TCM_043661"/>
</dbReference>
<gene>
    <name evidence="1" type="ORF">TCM_043661</name>
</gene>
<name>A0A061FW32_THECC</name>
<dbReference type="EMBL" id="CM001888">
    <property type="protein sequence ID" value="EOY19034.1"/>
    <property type="molecule type" value="Genomic_DNA"/>
</dbReference>
<evidence type="ECO:0000313" key="1">
    <source>
        <dbReference type="EMBL" id="EOY19034.1"/>
    </source>
</evidence>
<dbReference type="InParanoid" id="A0A061FW32"/>
<reference evidence="1 2" key="1">
    <citation type="journal article" date="2013" name="Genome Biol.">
        <title>The genome sequence of the most widely cultivated cacao type and its use to identify candidate genes regulating pod color.</title>
        <authorList>
            <person name="Motamayor J.C."/>
            <person name="Mockaitis K."/>
            <person name="Schmutz J."/>
            <person name="Haiminen N."/>
            <person name="Iii D.L."/>
            <person name="Cornejo O."/>
            <person name="Findley S.D."/>
            <person name="Zheng P."/>
            <person name="Utro F."/>
            <person name="Royaert S."/>
            <person name="Saski C."/>
            <person name="Jenkins J."/>
            <person name="Podicheti R."/>
            <person name="Zhao M."/>
            <person name="Scheffler B.E."/>
            <person name="Stack J.C."/>
            <person name="Feltus F.A."/>
            <person name="Mustiga G.M."/>
            <person name="Amores F."/>
            <person name="Phillips W."/>
            <person name="Marelli J.P."/>
            <person name="May G.D."/>
            <person name="Shapiro H."/>
            <person name="Ma J."/>
            <person name="Bustamante C.D."/>
            <person name="Schnell R.J."/>
            <person name="Main D."/>
            <person name="Gilbert D."/>
            <person name="Parida L."/>
            <person name="Kuhn D.N."/>
        </authorList>
    </citation>
    <scope>NUCLEOTIDE SEQUENCE [LARGE SCALE GENOMIC DNA]</scope>
    <source>
        <strain evidence="2">cv. Matina 1-6</strain>
    </source>
</reference>
<organism evidence="1 2">
    <name type="scientific">Theobroma cacao</name>
    <name type="common">Cacao</name>
    <name type="synonym">Cocoa</name>
    <dbReference type="NCBI Taxonomy" id="3641"/>
    <lineage>
        <taxon>Eukaryota</taxon>
        <taxon>Viridiplantae</taxon>
        <taxon>Streptophyta</taxon>
        <taxon>Embryophyta</taxon>
        <taxon>Tracheophyta</taxon>
        <taxon>Spermatophyta</taxon>
        <taxon>Magnoliopsida</taxon>
        <taxon>eudicotyledons</taxon>
        <taxon>Gunneridae</taxon>
        <taxon>Pentapetalae</taxon>
        <taxon>rosids</taxon>
        <taxon>malvids</taxon>
        <taxon>Malvales</taxon>
        <taxon>Malvaceae</taxon>
        <taxon>Byttnerioideae</taxon>
        <taxon>Theobroma</taxon>
    </lineage>
</organism>
<dbReference type="AlphaFoldDB" id="A0A061FW32"/>